<dbReference type="EMBL" id="VAFM01000001">
    <property type="protein sequence ID" value="TKW62029.1"/>
    <property type="molecule type" value="Genomic_DNA"/>
</dbReference>
<sequence>MKTNIKNTLLAAVQESKERKDAAQKSLEAEKTAEQQFMDSFKQVRAEVIKPAMEELKALLTANGVICGIHESEERFEDRTGRMAERCGITMTFFDDTKNRHVATSYPHFTVYADKLAKNVSFHQSTIGPGRGGSAGNCGSSDLDKVTHDLIQEYVTNLVTKVV</sequence>
<proteinExistence type="predicted"/>
<dbReference type="AlphaFoldDB" id="A0A6N4RFD4"/>
<evidence type="ECO:0000313" key="2">
    <source>
        <dbReference type="Proteomes" id="UP000320948"/>
    </source>
</evidence>
<dbReference type="Proteomes" id="UP000320948">
    <property type="component" value="Unassembled WGS sequence"/>
</dbReference>
<evidence type="ECO:0000313" key="1">
    <source>
        <dbReference type="EMBL" id="TKW62029.1"/>
    </source>
</evidence>
<reference evidence="1 2" key="1">
    <citation type="journal article" date="2017" name="Nat. Commun.">
        <title>In situ click chemistry generation of cyclooxygenase-2 inhibitors.</title>
        <authorList>
            <person name="Bhardwaj A."/>
            <person name="Kaur J."/>
            <person name="Wuest M."/>
            <person name="Wuest F."/>
        </authorList>
    </citation>
    <scope>NUCLEOTIDE SEQUENCE [LARGE SCALE GENOMIC DNA]</scope>
    <source>
        <strain evidence="1">S2_018_000_R2_106</strain>
    </source>
</reference>
<gene>
    <name evidence="1" type="ORF">DI628_05260</name>
</gene>
<organism evidence="1 2">
    <name type="scientific">Blastochloris viridis</name>
    <name type="common">Rhodopseudomonas viridis</name>
    <dbReference type="NCBI Taxonomy" id="1079"/>
    <lineage>
        <taxon>Bacteria</taxon>
        <taxon>Pseudomonadati</taxon>
        <taxon>Pseudomonadota</taxon>
        <taxon>Alphaproteobacteria</taxon>
        <taxon>Hyphomicrobiales</taxon>
        <taxon>Blastochloridaceae</taxon>
        <taxon>Blastochloris</taxon>
    </lineage>
</organism>
<comment type="caution">
    <text evidence="1">The sequence shown here is derived from an EMBL/GenBank/DDBJ whole genome shotgun (WGS) entry which is preliminary data.</text>
</comment>
<accession>A0A6N4RFD4</accession>
<protein>
    <submittedName>
        <fullName evidence="1">Uncharacterized protein</fullName>
    </submittedName>
</protein>
<name>A0A6N4RFD4_BLAVI</name>